<organism evidence="2 3">
    <name type="scientific">Shewanella electrodiphila</name>
    <dbReference type="NCBI Taxonomy" id="934143"/>
    <lineage>
        <taxon>Bacteria</taxon>
        <taxon>Pseudomonadati</taxon>
        <taxon>Pseudomonadota</taxon>
        <taxon>Gammaproteobacteria</taxon>
        <taxon>Alteromonadales</taxon>
        <taxon>Shewanellaceae</taxon>
        <taxon>Shewanella</taxon>
    </lineage>
</organism>
<reference evidence="2 3" key="1">
    <citation type="submission" date="2022-01" db="EMBL/GenBank/DDBJ databases">
        <title>Whole genome-based taxonomy of the Shewanellaceae.</title>
        <authorList>
            <person name="Martin-Rodriguez A.J."/>
        </authorList>
    </citation>
    <scope>NUCLEOTIDE SEQUENCE [LARGE SCALE GENOMIC DNA]</scope>
    <source>
        <strain evidence="2 3">DSM 24955</strain>
    </source>
</reference>
<keyword evidence="1" id="KW-0812">Transmembrane</keyword>
<accession>A0ABT0KSA4</accession>
<dbReference type="Proteomes" id="UP001202134">
    <property type="component" value="Unassembled WGS sequence"/>
</dbReference>
<dbReference type="RefSeq" id="WP_248956317.1">
    <property type="nucleotide sequence ID" value="NZ_JAKIKU010000009.1"/>
</dbReference>
<evidence type="ECO:0000313" key="2">
    <source>
        <dbReference type="EMBL" id="MCL1046743.1"/>
    </source>
</evidence>
<keyword evidence="1" id="KW-1133">Transmembrane helix</keyword>
<gene>
    <name evidence="2" type="ORF">L2737_15625</name>
</gene>
<proteinExistence type="predicted"/>
<evidence type="ECO:0000256" key="1">
    <source>
        <dbReference type="SAM" id="Phobius"/>
    </source>
</evidence>
<dbReference type="EMBL" id="JAKIKU010000009">
    <property type="protein sequence ID" value="MCL1046743.1"/>
    <property type="molecule type" value="Genomic_DNA"/>
</dbReference>
<keyword evidence="1" id="KW-0472">Membrane</keyword>
<protein>
    <submittedName>
        <fullName evidence="2">Uncharacterized protein</fullName>
    </submittedName>
</protein>
<name>A0ABT0KSA4_9GAMM</name>
<feature type="transmembrane region" description="Helical" evidence="1">
    <location>
        <begin position="35"/>
        <end position="54"/>
    </location>
</feature>
<evidence type="ECO:0000313" key="3">
    <source>
        <dbReference type="Proteomes" id="UP001202134"/>
    </source>
</evidence>
<keyword evidence="3" id="KW-1185">Reference proteome</keyword>
<sequence>MRVNNKLNQAKLGALTICLGVSLGMSIFVGSTSPYIGSMLGIITVGVFVMIVSGKWGTKST</sequence>
<feature type="transmembrane region" description="Helical" evidence="1">
    <location>
        <begin position="12"/>
        <end position="29"/>
    </location>
</feature>
<comment type="caution">
    <text evidence="2">The sequence shown here is derived from an EMBL/GenBank/DDBJ whole genome shotgun (WGS) entry which is preliminary data.</text>
</comment>